<sequence length="109" mass="12615">MKSLRLELIYAGDHNLSCYYAAKVVEAVVPFFPNLLEWEKVYIRQKEGARRFYELSVSLYGEEDVRKLHCHAPIPSIFINGEMVFDRIPSVEELAQSIEDFIYRGGNGK</sequence>
<name>A0A1M6HVS3_9FIRM</name>
<protein>
    <recommendedName>
        <fullName evidence="3">Thioredoxin domain-containing protein</fullName>
    </recommendedName>
</protein>
<dbReference type="STRING" id="1121432.SAMN02745219_02123"/>
<dbReference type="AlphaFoldDB" id="A0A1M6HVS3"/>
<dbReference type="EMBL" id="FQZM01000025">
    <property type="protein sequence ID" value="SHJ26289.1"/>
    <property type="molecule type" value="Genomic_DNA"/>
</dbReference>
<dbReference type="Proteomes" id="UP000184529">
    <property type="component" value="Unassembled WGS sequence"/>
</dbReference>
<accession>A0A1M6HVS3</accession>
<evidence type="ECO:0008006" key="3">
    <source>
        <dbReference type="Google" id="ProtNLM"/>
    </source>
</evidence>
<organism evidence="1 2">
    <name type="scientific">Desulfofundulus thermosubterraneus DSM 16057</name>
    <dbReference type="NCBI Taxonomy" id="1121432"/>
    <lineage>
        <taxon>Bacteria</taxon>
        <taxon>Bacillati</taxon>
        <taxon>Bacillota</taxon>
        <taxon>Clostridia</taxon>
        <taxon>Eubacteriales</taxon>
        <taxon>Peptococcaceae</taxon>
        <taxon>Desulfofundulus</taxon>
    </lineage>
</organism>
<reference evidence="2" key="1">
    <citation type="submission" date="2016-11" db="EMBL/GenBank/DDBJ databases">
        <authorList>
            <person name="Varghese N."/>
            <person name="Submissions S."/>
        </authorList>
    </citation>
    <scope>NUCLEOTIDE SEQUENCE [LARGE SCALE GENOMIC DNA]</scope>
    <source>
        <strain evidence="2">DSM 16057</strain>
    </source>
</reference>
<evidence type="ECO:0000313" key="2">
    <source>
        <dbReference type="Proteomes" id="UP000184529"/>
    </source>
</evidence>
<proteinExistence type="predicted"/>
<keyword evidence="2" id="KW-1185">Reference proteome</keyword>
<evidence type="ECO:0000313" key="1">
    <source>
        <dbReference type="EMBL" id="SHJ26289.1"/>
    </source>
</evidence>
<dbReference type="OrthoDB" id="1807534at2"/>
<gene>
    <name evidence="1" type="ORF">SAMN02745219_02123</name>
</gene>
<dbReference type="RefSeq" id="WP_072869500.1">
    <property type="nucleotide sequence ID" value="NZ_FQZM01000025.1"/>
</dbReference>